<reference evidence="2" key="1">
    <citation type="submission" date="2023-07" db="EMBL/GenBank/DDBJ databases">
        <title>Draft genome sequence of the endophytic actinobacterium Streptomyces justiciae WPN32, a potential antibiotic producer.</title>
        <authorList>
            <person name="Yasawong M."/>
            <person name="Pana W."/>
            <person name="Ganta P."/>
            <person name="Santapan N."/>
            <person name="Songngamsuk T."/>
            <person name="Phatcharaharikarn M."/>
            <person name="Kerdtoob S."/>
            <person name="Nantapong N."/>
        </authorList>
    </citation>
    <scope>NUCLEOTIDE SEQUENCE [LARGE SCALE GENOMIC DNA]</scope>
    <source>
        <strain evidence="2">WPN32</strain>
    </source>
</reference>
<accession>A0ABU3LW49</accession>
<dbReference type="RefSeq" id="WP_314203002.1">
    <property type="nucleotide sequence ID" value="NZ_JAVTLL010000014.1"/>
</dbReference>
<comment type="caution">
    <text evidence="1">The sequence shown here is derived from an EMBL/GenBank/DDBJ whole genome shotgun (WGS) entry which is preliminary data.</text>
</comment>
<dbReference type="Proteomes" id="UP001257948">
    <property type="component" value="Unassembled WGS sequence"/>
</dbReference>
<protein>
    <submittedName>
        <fullName evidence="1">Uncharacterized protein</fullName>
    </submittedName>
</protein>
<gene>
    <name evidence="1" type="ORF">RQC66_21610</name>
</gene>
<evidence type="ECO:0000313" key="2">
    <source>
        <dbReference type="Proteomes" id="UP001257948"/>
    </source>
</evidence>
<proteinExistence type="predicted"/>
<evidence type="ECO:0000313" key="1">
    <source>
        <dbReference type="EMBL" id="MDT7843323.1"/>
    </source>
</evidence>
<name>A0ABU3LW49_9ACTN</name>
<sequence length="41" mass="4107">MSFTVTEVPGLPAGFTDTFTSQTVTTDDGLTLSSAAAAPPC</sequence>
<organism evidence="1 2">
    <name type="scientific">Streptomyces justiciae</name>
    <dbReference type="NCBI Taxonomy" id="2780140"/>
    <lineage>
        <taxon>Bacteria</taxon>
        <taxon>Bacillati</taxon>
        <taxon>Actinomycetota</taxon>
        <taxon>Actinomycetes</taxon>
        <taxon>Kitasatosporales</taxon>
        <taxon>Streptomycetaceae</taxon>
        <taxon>Streptomyces</taxon>
    </lineage>
</organism>
<dbReference type="EMBL" id="JAVTLL010000014">
    <property type="protein sequence ID" value="MDT7843323.1"/>
    <property type="molecule type" value="Genomic_DNA"/>
</dbReference>
<keyword evidence="2" id="KW-1185">Reference proteome</keyword>